<dbReference type="OrthoDB" id="9812708at2"/>
<proteinExistence type="predicted"/>
<dbReference type="EMBL" id="FQXK01000056">
    <property type="protein sequence ID" value="SHJ02568.1"/>
    <property type="molecule type" value="Genomic_DNA"/>
</dbReference>
<protein>
    <submittedName>
        <fullName evidence="1">Uncharacterized protein</fullName>
    </submittedName>
</protein>
<dbReference type="RefSeq" id="WP_073390385.1">
    <property type="nucleotide sequence ID" value="NZ_FQXK01000056.1"/>
</dbReference>
<dbReference type="AlphaFoldDB" id="A0A1M6FXU6"/>
<name>A0A1M6FXU6_BUTFI</name>
<accession>A0A1M6FXU6</accession>
<organism evidence="1 2">
    <name type="scientific">Butyrivibrio fibrisolvens DSM 3071</name>
    <dbReference type="NCBI Taxonomy" id="1121131"/>
    <lineage>
        <taxon>Bacteria</taxon>
        <taxon>Bacillati</taxon>
        <taxon>Bacillota</taxon>
        <taxon>Clostridia</taxon>
        <taxon>Lachnospirales</taxon>
        <taxon>Lachnospiraceae</taxon>
        <taxon>Butyrivibrio</taxon>
    </lineage>
</organism>
<evidence type="ECO:0000313" key="1">
    <source>
        <dbReference type="EMBL" id="SHJ02568.1"/>
    </source>
</evidence>
<dbReference type="STRING" id="1121131.SAMN02745229_03992"/>
<dbReference type="GeneID" id="89510466"/>
<dbReference type="Proteomes" id="UP000184278">
    <property type="component" value="Unassembled WGS sequence"/>
</dbReference>
<gene>
    <name evidence="1" type="ORF">SAMN02745229_03992</name>
</gene>
<keyword evidence="2" id="KW-1185">Reference proteome</keyword>
<sequence>MAFFSQLIKDFSWLAKAFSQPKKDSSKKEDLIDFDTMYDGVDKLGIRGYKMTHLEACKKIWHDYVPKSGQSNCVQGELLRQLEALRGEAQDNGNINWDDDFEFFCDFIRKTLLESGIFDDAVKSKLDGCLNIIKSRGKYAYSYNHGQISDDTVNPMLFAYVYDDLYDYIADAIAIYDKSKGGPVPYAGEPSMLN</sequence>
<reference evidence="2" key="1">
    <citation type="submission" date="2016-11" db="EMBL/GenBank/DDBJ databases">
        <authorList>
            <person name="Varghese N."/>
            <person name="Submissions S."/>
        </authorList>
    </citation>
    <scope>NUCLEOTIDE SEQUENCE [LARGE SCALE GENOMIC DNA]</scope>
    <source>
        <strain evidence="2">DSM 3071</strain>
    </source>
</reference>
<evidence type="ECO:0000313" key="2">
    <source>
        <dbReference type="Proteomes" id="UP000184278"/>
    </source>
</evidence>